<dbReference type="AlphaFoldDB" id="A0A7J9NS62"/>
<dbReference type="PANTHER" id="PTHR22916">
    <property type="entry name" value="GLYCOSYLTRANSFERASE"/>
    <property type="match status" value="1"/>
</dbReference>
<dbReference type="CDD" id="cd00761">
    <property type="entry name" value="Glyco_tranf_GTA_type"/>
    <property type="match status" value="1"/>
</dbReference>
<protein>
    <recommendedName>
        <fullName evidence="2">Glycosyltransferase 2-like domain-containing protein</fullName>
    </recommendedName>
</protein>
<dbReference type="RefSeq" id="WP_181500683.1">
    <property type="nucleotide sequence ID" value="NZ_JACDUH010000001.1"/>
</dbReference>
<evidence type="ECO:0000256" key="1">
    <source>
        <dbReference type="SAM" id="Phobius"/>
    </source>
</evidence>
<evidence type="ECO:0000313" key="3">
    <source>
        <dbReference type="EMBL" id="MBA2850512.1"/>
    </source>
</evidence>
<reference evidence="3 4" key="1">
    <citation type="submission" date="2020-07" db="EMBL/GenBank/DDBJ databases">
        <title>Genomic Encyclopedia of Type Strains, Phase IV (KMG-V): Genome sequencing to study the core and pangenomes of soil and plant-associated prokaryotes.</title>
        <authorList>
            <person name="Whitman W."/>
        </authorList>
    </citation>
    <scope>NUCLEOTIDE SEQUENCE [LARGE SCALE GENOMIC DNA]</scope>
    <source>
        <strain evidence="3 4">A1</strain>
    </source>
</reference>
<keyword evidence="1" id="KW-1133">Transmembrane helix</keyword>
<evidence type="ECO:0000259" key="2">
    <source>
        <dbReference type="Pfam" id="PF00535"/>
    </source>
</evidence>
<dbReference type="GO" id="GO:0016758">
    <property type="term" value="F:hexosyltransferase activity"/>
    <property type="evidence" value="ECO:0007669"/>
    <property type="project" value="UniProtKB-ARBA"/>
</dbReference>
<dbReference type="InterPro" id="IPR001173">
    <property type="entry name" value="Glyco_trans_2-like"/>
</dbReference>
<name>A0A7J9NS62_METMI</name>
<dbReference type="SUPFAM" id="SSF53448">
    <property type="entry name" value="Nucleotide-diphospho-sugar transferases"/>
    <property type="match status" value="1"/>
</dbReference>
<organism evidence="3 4">
    <name type="scientific">Methanococcus maripaludis</name>
    <name type="common">Methanococcus deltae</name>
    <dbReference type="NCBI Taxonomy" id="39152"/>
    <lineage>
        <taxon>Archaea</taxon>
        <taxon>Methanobacteriati</taxon>
        <taxon>Methanobacteriota</taxon>
        <taxon>Methanomada group</taxon>
        <taxon>Methanococci</taxon>
        <taxon>Methanococcales</taxon>
        <taxon>Methanococcaceae</taxon>
        <taxon>Methanococcus</taxon>
    </lineage>
</organism>
<sequence>MNKIQPEISVIMSVYKENEFLLKRSIDSILNQTFDNFEFIIILDNPENKTAELKILKYSEKDKRIIFLKNEKNIGQGFSRNKGFEIAKGKYIALMDADDYSYPERFEIQKNYLELNKDIDLLFTSYEKKYPDKNSTKYIEKNHDTKKILFSGEGFLNATIMAKSEILKKHNYKLSRAPEEFELFFRIIKAGVSIETLKEVLYIYHIQNKELIDRYLNNNYGNKTFLKLLISNFTYFYRYSGYFTTLFNVFLAFLLTRNKYIFSKCIMLKDNLKIYK</sequence>
<dbReference type="EMBL" id="JACDUH010000001">
    <property type="protein sequence ID" value="MBA2850512.1"/>
    <property type="molecule type" value="Genomic_DNA"/>
</dbReference>
<dbReference type="Gene3D" id="3.90.550.10">
    <property type="entry name" value="Spore Coat Polysaccharide Biosynthesis Protein SpsA, Chain A"/>
    <property type="match status" value="1"/>
</dbReference>
<comment type="caution">
    <text evidence="3">The sequence shown here is derived from an EMBL/GenBank/DDBJ whole genome shotgun (WGS) entry which is preliminary data.</text>
</comment>
<keyword evidence="1" id="KW-0472">Membrane</keyword>
<dbReference type="InterPro" id="IPR029044">
    <property type="entry name" value="Nucleotide-diphossugar_trans"/>
</dbReference>
<accession>A0A7J9NS62</accession>
<keyword evidence="1" id="KW-0812">Transmembrane</keyword>
<gene>
    <name evidence="3" type="ORF">HNP86_000643</name>
</gene>
<feature type="transmembrane region" description="Helical" evidence="1">
    <location>
        <begin position="236"/>
        <end position="255"/>
    </location>
</feature>
<feature type="domain" description="Glycosyltransferase 2-like" evidence="2">
    <location>
        <begin position="9"/>
        <end position="139"/>
    </location>
</feature>
<dbReference type="PANTHER" id="PTHR22916:SF3">
    <property type="entry name" value="UDP-GLCNAC:BETAGAL BETA-1,3-N-ACETYLGLUCOSAMINYLTRANSFERASE-LIKE PROTEIN 1"/>
    <property type="match status" value="1"/>
</dbReference>
<dbReference type="Pfam" id="PF00535">
    <property type="entry name" value="Glycos_transf_2"/>
    <property type="match status" value="1"/>
</dbReference>
<evidence type="ECO:0000313" key="4">
    <source>
        <dbReference type="Proteomes" id="UP000564425"/>
    </source>
</evidence>
<proteinExistence type="predicted"/>
<dbReference type="Proteomes" id="UP000564425">
    <property type="component" value="Unassembled WGS sequence"/>
</dbReference>